<dbReference type="EMBL" id="VSRR010000515">
    <property type="protein sequence ID" value="MPC16542.1"/>
    <property type="molecule type" value="Genomic_DNA"/>
</dbReference>
<evidence type="ECO:0000313" key="1">
    <source>
        <dbReference type="EMBL" id="MPC16542.1"/>
    </source>
</evidence>
<protein>
    <submittedName>
        <fullName evidence="1">Uncharacterized protein</fullName>
    </submittedName>
</protein>
<evidence type="ECO:0000313" key="2">
    <source>
        <dbReference type="Proteomes" id="UP000324222"/>
    </source>
</evidence>
<proteinExistence type="predicted"/>
<accession>A0A5B7D3C6</accession>
<sequence length="67" mass="7594">MSVPSLPTHFAGHKTIAHKEPNIDSLLFLVTPPVTRKDQTTNEVTSHLSAFLRFDECTSMYLHFHVT</sequence>
<dbReference type="AlphaFoldDB" id="A0A5B7D3C6"/>
<organism evidence="1 2">
    <name type="scientific">Portunus trituberculatus</name>
    <name type="common">Swimming crab</name>
    <name type="synonym">Neptunus trituberculatus</name>
    <dbReference type="NCBI Taxonomy" id="210409"/>
    <lineage>
        <taxon>Eukaryota</taxon>
        <taxon>Metazoa</taxon>
        <taxon>Ecdysozoa</taxon>
        <taxon>Arthropoda</taxon>
        <taxon>Crustacea</taxon>
        <taxon>Multicrustacea</taxon>
        <taxon>Malacostraca</taxon>
        <taxon>Eumalacostraca</taxon>
        <taxon>Eucarida</taxon>
        <taxon>Decapoda</taxon>
        <taxon>Pleocyemata</taxon>
        <taxon>Brachyura</taxon>
        <taxon>Eubrachyura</taxon>
        <taxon>Portunoidea</taxon>
        <taxon>Portunidae</taxon>
        <taxon>Portuninae</taxon>
        <taxon>Portunus</taxon>
    </lineage>
</organism>
<dbReference type="Proteomes" id="UP000324222">
    <property type="component" value="Unassembled WGS sequence"/>
</dbReference>
<name>A0A5B7D3C6_PORTR</name>
<reference evidence="1 2" key="1">
    <citation type="submission" date="2019-05" db="EMBL/GenBank/DDBJ databases">
        <title>Another draft genome of Portunus trituberculatus and its Hox gene families provides insights of decapod evolution.</title>
        <authorList>
            <person name="Jeong J.-H."/>
            <person name="Song I."/>
            <person name="Kim S."/>
            <person name="Choi T."/>
            <person name="Kim D."/>
            <person name="Ryu S."/>
            <person name="Kim W."/>
        </authorList>
    </citation>
    <scope>NUCLEOTIDE SEQUENCE [LARGE SCALE GENOMIC DNA]</scope>
    <source>
        <tissue evidence="1">Muscle</tissue>
    </source>
</reference>
<keyword evidence="2" id="KW-1185">Reference proteome</keyword>
<gene>
    <name evidence="1" type="ORF">E2C01_009370</name>
</gene>
<comment type="caution">
    <text evidence="1">The sequence shown here is derived from an EMBL/GenBank/DDBJ whole genome shotgun (WGS) entry which is preliminary data.</text>
</comment>